<evidence type="ECO:0000313" key="1">
    <source>
        <dbReference type="EMBL" id="EAZ81430.1"/>
    </source>
</evidence>
<comment type="caution">
    <text evidence="1">The sequence shown here is derived from an EMBL/GenBank/DDBJ whole genome shotgun (WGS) entry which is preliminary data.</text>
</comment>
<keyword evidence="2" id="KW-1185">Reference proteome</keyword>
<dbReference type="HOGENOM" id="CLU_127595_0_0_10"/>
<accession>A3HXV7</accession>
<dbReference type="AlphaFoldDB" id="A3HXV7"/>
<sequence length="141" mass="16791">MKDRIEELLEKYWEGESSLEEERELKRLLKTQEDFVEERSLFGLLEDYKEEEPKNLQIPATKVRKMPSAWLNWAASIAIVVSSFFGWRIYQQEQERQAYEDVMEAFAMIQNNLAKGQDQMEIMNDMKYLNTTNHLFGADKK</sequence>
<organism evidence="1 2">
    <name type="scientific">Algoriphagus machipongonensis</name>
    <dbReference type="NCBI Taxonomy" id="388413"/>
    <lineage>
        <taxon>Bacteria</taxon>
        <taxon>Pseudomonadati</taxon>
        <taxon>Bacteroidota</taxon>
        <taxon>Cytophagia</taxon>
        <taxon>Cytophagales</taxon>
        <taxon>Cyclobacteriaceae</taxon>
        <taxon>Algoriphagus</taxon>
    </lineage>
</organism>
<protein>
    <submittedName>
        <fullName evidence="1">Uncharacterized protein</fullName>
    </submittedName>
</protein>
<proteinExistence type="predicted"/>
<dbReference type="STRING" id="388413.ALPR1_20378"/>
<evidence type="ECO:0000313" key="2">
    <source>
        <dbReference type="Proteomes" id="UP000003919"/>
    </source>
</evidence>
<dbReference type="RefSeq" id="WP_008203244.1">
    <property type="nucleotide sequence ID" value="NZ_CM001023.1"/>
</dbReference>
<gene>
    <name evidence="1" type="ORF">ALPR1_20378</name>
</gene>
<reference evidence="1 2" key="1">
    <citation type="journal article" date="2011" name="J. Bacteriol.">
        <title>Complete genome sequence of Algoriphagus sp. PR1, bacterial prey of a colony-forming choanoflagellate.</title>
        <authorList>
            <person name="Alegado R.A."/>
            <person name="Ferriera S."/>
            <person name="Nusbaum C."/>
            <person name="Young S.K."/>
            <person name="Zeng Q."/>
            <person name="Imamovic A."/>
            <person name="Fairclough S.R."/>
            <person name="King N."/>
        </authorList>
    </citation>
    <scope>NUCLEOTIDE SEQUENCE [LARGE SCALE GENOMIC DNA]</scope>
    <source>
        <strain evidence="1 2">PR1</strain>
    </source>
</reference>
<dbReference type="OrthoDB" id="840371at2"/>
<name>A3HXV7_9BACT</name>
<dbReference type="EMBL" id="AAXU02000001">
    <property type="protein sequence ID" value="EAZ81430.1"/>
    <property type="molecule type" value="Genomic_DNA"/>
</dbReference>
<dbReference type="Proteomes" id="UP000003919">
    <property type="component" value="Unassembled WGS sequence"/>
</dbReference>